<keyword evidence="2" id="KW-0540">Nuclease</keyword>
<dbReference type="GO" id="GO:0004519">
    <property type="term" value="F:endonuclease activity"/>
    <property type="evidence" value="ECO:0007669"/>
    <property type="project" value="UniProtKB-KW"/>
</dbReference>
<protein>
    <submittedName>
        <fullName evidence="2">Restriction endonuclease</fullName>
        <ecNumber evidence="2">3.1.21.-</ecNumber>
    </submittedName>
</protein>
<evidence type="ECO:0000259" key="1">
    <source>
        <dbReference type="Pfam" id="PF04471"/>
    </source>
</evidence>
<reference evidence="2 3" key="1">
    <citation type="submission" date="2023-06" db="EMBL/GenBank/DDBJ databases">
        <authorList>
            <person name="Oyuntsetseg B."/>
            <person name="Kim S.B."/>
        </authorList>
    </citation>
    <scope>NUCLEOTIDE SEQUENCE [LARGE SCALE GENOMIC DNA]</scope>
    <source>
        <strain evidence="2 3">2-15</strain>
    </source>
</reference>
<accession>A0A9Y2MTK8</accession>
<dbReference type="GO" id="GO:0009307">
    <property type="term" value="P:DNA restriction-modification system"/>
    <property type="evidence" value="ECO:0007669"/>
    <property type="project" value="InterPro"/>
</dbReference>
<dbReference type="InterPro" id="IPR007560">
    <property type="entry name" value="Restrct_endonuc_IV_Mrr"/>
</dbReference>
<keyword evidence="2" id="KW-0378">Hydrolase</keyword>
<dbReference type="SUPFAM" id="SSF52980">
    <property type="entry name" value="Restriction endonuclease-like"/>
    <property type="match status" value="1"/>
</dbReference>
<keyword evidence="3" id="KW-1185">Reference proteome</keyword>
<gene>
    <name evidence="2" type="ORF">QRX50_36895</name>
</gene>
<dbReference type="GO" id="GO:0016787">
    <property type="term" value="F:hydrolase activity"/>
    <property type="evidence" value="ECO:0007669"/>
    <property type="project" value="UniProtKB-KW"/>
</dbReference>
<name>A0A9Y2MTK8_9PSEU</name>
<evidence type="ECO:0000313" key="2">
    <source>
        <dbReference type="EMBL" id="WIX76958.1"/>
    </source>
</evidence>
<dbReference type="AlphaFoldDB" id="A0A9Y2MTK8"/>
<dbReference type="EC" id="3.1.21.-" evidence="2"/>
<dbReference type="Pfam" id="PF04471">
    <property type="entry name" value="Mrr_cat"/>
    <property type="match status" value="1"/>
</dbReference>
<dbReference type="KEGG" id="acab:QRX50_36895"/>
<dbReference type="EMBL" id="CP127294">
    <property type="protein sequence ID" value="WIX76958.1"/>
    <property type="molecule type" value="Genomic_DNA"/>
</dbReference>
<dbReference type="Proteomes" id="UP001236014">
    <property type="component" value="Chromosome"/>
</dbReference>
<proteinExistence type="predicted"/>
<evidence type="ECO:0000313" key="3">
    <source>
        <dbReference type="Proteomes" id="UP001236014"/>
    </source>
</evidence>
<dbReference type="RefSeq" id="WP_285967704.1">
    <property type="nucleotide sequence ID" value="NZ_CP127294.1"/>
</dbReference>
<dbReference type="InterPro" id="IPR011335">
    <property type="entry name" value="Restrct_endonuc-II-like"/>
</dbReference>
<sequence>MTGTDLDARLDAISQLQNPATRGRELEDLVAEVFRQSHFKVTLNSGVARPRQTDVLATRATETFLVECKWRNSRADIDDLDSLRSRLRRTDSGVVGILLSYVGFTGSALSDVEHHRQQPVLLISGGELQHVTSGLEPLSELLWRKKDALLTDGTVLLDEPVKKRSTARRRFDLPQAEGQFMWPDGMRSRIIECGGQFGQFIFAHKLPDIDWAPASGNGVTLDVAPTILNQRDLVDLVDKLAALGWATPDARWSMQQANRNWHGLGCAAFADQLPRWQQRADTPDAHHSEEICYLDRCDGGFYTLTANLASHRSRQTTAVTLSFQLEGVPLDTAPLLQLCRSIGAHEGLYFRPRMERSVIRSRAPRTLVTDVQPLAYLIEPERLLGDVATEWVTGIIIANPFYATPANKPAIELPVGLELIQDSEHLVCDLAEHHMLKALDRYAYDLRGFESARTSEALVCRPIANWSRKHDAARDKARPPRRTSAQ</sequence>
<dbReference type="GO" id="GO:0003677">
    <property type="term" value="F:DNA binding"/>
    <property type="evidence" value="ECO:0007669"/>
    <property type="project" value="InterPro"/>
</dbReference>
<feature type="domain" description="Restriction endonuclease type IV Mrr" evidence="1">
    <location>
        <begin position="22"/>
        <end position="130"/>
    </location>
</feature>
<keyword evidence="2" id="KW-0255">Endonuclease</keyword>
<organism evidence="2 3">
    <name type="scientific">Amycolatopsis carbonis</name>
    <dbReference type="NCBI Taxonomy" id="715471"/>
    <lineage>
        <taxon>Bacteria</taxon>
        <taxon>Bacillati</taxon>
        <taxon>Actinomycetota</taxon>
        <taxon>Actinomycetes</taxon>
        <taxon>Pseudonocardiales</taxon>
        <taxon>Pseudonocardiaceae</taxon>
        <taxon>Amycolatopsis</taxon>
    </lineage>
</organism>